<keyword evidence="3" id="KW-0597">Phosphoprotein</keyword>
<dbReference type="CDD" id="cd00130">
    <property type="entry name" value="PAS"/>
    <property type="match status" value="1"/>
</dbReference>
<dbReference type="SUPFAM" id="SSF47384">
    <property type="entry name" value="Homodimeric domain of signal transducing histidine kinase"/>
    <property type="match status" value="1"/>
</dbReference>
<dbReference type="Pfam" id="PF00512">
    <property type="entry name" value="HisKA"/>
    <property type="match status" value="1"/>
</dbReference>
<accession>T1ARP2</accession>
<reference evidence="10" key="2">
    <citation type="journal article" date="2014" name="ISME J.">
        <title>Microbial stratification in low pH oxic and suboxic macroscopic growths along an acid mine drainage.</title>
        <authorList>
            <person name="Mendez-Garcia C."/>
            <person name="Mesa V."/>
            <person name="Sprenger R.R."/>
            <person name="Richter M."/>
            <person name="Diez M.S."/>
            <person name="Solano J."/>
            <person name="Bargiela R."/>
            <person name="Golyshina O.V."/>
            <person name="Manteca A."/>
            <person name="Ramos J.L."/>
            <person name="Gallego J.R."/>
            <person name="Llorente I."/>
            <person name="Martins Dos Santos V.A."/>
            <person name="Jensen O.N."/>
            <person name="Pelaez A.I."/>
            <person name="Sanchez J."/>
            <person name="Ferrer M."/>
        </authorList>
    </citation>
    <scope>NUCLEOTIDE SEQUENCE</scope>
</reference>
<protein>
    <recommendedName>
        <fullName evidence="2">histidine kinase</fullName>
        <ecNumber evidence="2">2.7.13.3</ecNumber>
    </recommendedName>
</protein>
<dbReference type="FunFam" id="1.10.287.130:FF:000001">
    <property type="entry name" value="Two-component sensor histidine kinase"/>
    <property type="match status" value="1"/>
</dbReference>
<organism evidence="10">
    <name type="scientific">mine drainage metagenome</name>
    <dbReference type="NCBI Taxonomy" id="410659"/>
    <lineage>
        <taxon>unclassified sequences</taxon>
        <taxon>metagenomes</taxon>
        <taxon>ecological metagenomes</taxon>
    </lineage>
</organism>
<gene>
    <name evidence="10" type="ORF">B2A_04067</name>
</gene>
<keyword evidence="6" id="KW-0902">Two-component regulatory system</keyword>
<dbReference type="CDD" id="cd00082">
    <property type="entry name" value="HisKA"/>
    <property type="match status" value="1"/>
</dbReference>
<evidence type="ECO:0000256" key="3">
    <source>
        <dbReference type="ARBA" id="ARBA00022553"/>
    </source>
</evidence>
<feature type="domain" description="Histidine kinase" evidence="8">
    <location>
        <begin position="509"/>
        <end position="628"/>
    </location>
</feature>
<comment type="caution">
    <text evidence="10">The sequence shown here is derived from an EMBL/GenBank/DDBJ whole genome shotgun (WGS) entry which is preliminary data.</text>
</comment>
<dbReference type="EC" id="2.7.13.3" evidence="2"/>
<dbReference type="InterPro" id="IPR003661">
    <property type="entry name" value="HisK_dim/P_dom"/>
</dbReference>
<evidence type="ECO:0000256" key="2">
    <source>
        <dbReference type="ARBA" id="ARBA00012438"/>
    </source>
</evidence>
<dbReference type="PROSITE" id="PS50112">
    <property type="entry name" value="PAS"/>
    <property type="match status" value="1"/>
</dbReference>
<evidence type="ECO:0000256" key="4">
    <source>
        <dbReference type="ARBA" id="ARBA00022679"/>
    </source>
</evidence>
<dbReference type="InterPro" id="IPR000014">
    <property type="entry name" value="PAS"/>
</dbReference>
<name>T1ARP2_9ZZZZ</name>
<comment type="catalytic activity">
    <reaction evidence="1">
        <text>ATP + protein L-histidine = ADP + protein N-phospho-L-histidine.</text>
        <dbReference type="EC" id="2.7.13.3"/>
    </reaction>
</comment>
<keyword evidence="5 10" id="KW-0418">Kinase</keyword>
<dbReference type="SUPFAM" id="SSF55781">
    <property type="entry name" value="GAF domain-like"/>
    <property type="match status" value="1"/>
</dbReference>
<dbReference type="AlphaFoldDB" id="T1ARP2"/>
<dbReference type="Gene3D" id="1.10.287.130">
    <property type="match status" value="1"/>
</dbReference>
<evidence type="ECO:0000256" key="5">
    <source>
        <dbReference type="ARBA" id="ARBA00022777"/>
    </source>
</evidence>
<dbReference type="GO" id="GO:0005886">
    <property type="term" value="C:plasma membrane"/>
    <property type="evidence" value="ECO:0007669"/>
    <property type="project" value="TreeGrafter"/>
</dbReference>
<evidence type="ECO:0000256" key="6">
    <source>
        <dbReference type="ARBA" id="ARBA00023012"/>
    </source>
</evidence>
<dbReference type="InterPro" id="IPR036097">
    <property type="entry name" value="HisK_dim/P_sf"/>
</dbReference>
<dbReference type="Pfam" id="PF13426">
    <property type="entry name" value="PAS_9"/>
    <property type="match status" value="1"/>
</dbReference>
<dbReference type="NCBIfam" id="TIGR00229">
    <property type="entry name" value="sensory_box"/>
    <property type="match status" value="1"/>
</dbReference>
<dbReference type="EMBL" id="AUZZ01002720">
    <property type="protein sequence ID" value="EQD59213.1"/>
    <property type="molecule type" value="Genomic_DNA"/>
</dbReference>
<proteinExistence type="predicted"/>
<keyword evidence="4" id="KW-0808">Transferase</keyword>
<dbReference type="PANTHER" id="PTHR43047:SF72">
    <property type="entry name" value="OSMOSENSING HISTIDINE PROTEIN KINASE SLN1"/>
    <property type="match status" value="1"/>
</dbReference>
<feature type="domain" description="PAS" evidence="9">
    <location>
        <begin position="363"/>
        <end position="410"/>
    </location>
</feature>
<dbReference type="Gene3D" id="3.30.450.20">
    <property type="entry name" value="PAS domain"/>
    <property type="match status" value="1"/>
</dbReference>
<evidence type="ECO:0000259" key="8">
    <source>
        <dbReference type="PROSITE" id="PS50109"/>
    </source>
</evidence>
<evidence type="ECO:0000259" key="9">
    <source>
        <dbReference type="PROSITE" id="PS50112"/>
    </source>
</evidence>
<evidence type="ECO:0000313" key="10">
    <source>
        <dbReference type="EMBL" id="EQD59213.1"/>
    </source>
</evidence>
<dbReference type="InterPro" id="IPR005467">
    <property type="entry name" value="His_kinase_dom"/>
</dbReference>
<dbReference type="SMART" id="SM00388">
    <property type="entry name" value="HisKA"/>
    <property type="match status" value="1"/>
</dbReference>
<feature type="coiled-coil region" evidence="7">
    <location>
        <begin position="472"/>
        <end position="499"/>
    </location>
</feature>
<keyword evidence="7" id="KW-0175">Coiled coil</keyword>
<dbReference type="GO" id="GO:0009927">
    <property type="term" value="F:histidine phosphotransfer kinase activity"/>
    <property type="evidence" value="ECO:0007669"/>
    <property type="project" value="TreeGrafter"/>
</dbReference>
<dbReference type="SUPFAM" id="SSF55785">
    <property type="entry name" value="PYP-like sensor domain (PAS domain)"/>
    <property type="match status" value="1"/>
</dbReference>
<reference evidence="10" key="1">
    <citation type="submission" date="2013-08" db="EMBL/GenBank/DDBJ databases">
        <authorList>
            <person name="Mendez C."/>
            <person name="Richter M."/>
            <person name="Ferrer M."/>
            <person name="Sanchez J."/>
        </authorList>
    </citation>
    <scope>NUCLEOTIDE SEQUENCE</scope>
</reference>
<dbReference type="PANTHER" id="PTHR43047">
    <property type="entry name" value="TWO-COMPONENT HISTIDINE PROTEIN KINASE"/>
    <property type="match status" value="1"/>
</dbReference>
<evidence type="ECO:0000256" key="1">
    <source>
        <dbReference type="ARBA" id="ARBA00000085"/>
    </source>
</evidence>
<sequence>MDGGLTVSKVVSEMLEIANSSLPSSALLSKFIETVKGTFRVDDVKALSLSNEQAGQLDEYVSNTKKPYIDNQLSEYSAFPELIQYKNAGYSSCAVIPVSANGKVVLTFKVLSKEENKFNEELVGMLSLVSSIFSFSFAYKEELGKNIRLAEYFDAAFFSSPVPQFILSKDNRIVRENKESSKALRLTGMNLKDALGVDYEALKAAASYGKAITKPLKASGTRNLYSLSPTKLGDSLLHVAATNITGKHLYGGMMGAFGVSEHVYAALIDKDYSVVSYSPNLESAFSGIGGIDKENKFNDILDEKSMLALSSAIDRCVDKPVLADIRLTLEGGQVPMHAVIARTDIGYIIVASDMEAEEYARKATQDMDDFVEGISEVALKVDDQGFIKECNIPVESVLGYAKEELVGRQLSSIYKDSAILSRDVSYVYNGGKVDNSYIDLIRKDGTSIAATQTIRKFRSMENKEGYIVIFKELETKRRMDDLESQLREKDAEARRLKSTSDLKSQFIDNISHELKTPLTSIRGYSLLLYEGQGGELNDSEKDWLHTIIEESDRLMLIIQQVLDASKLEANKIKLELKDVDLRAMGGNPSIKGLEEMARGKGLEFEWKVDYNVPNITADPNRVIQVFAT</sequence>
<evidence type="ECO:0000256" key="7">
    <source>
        <dbReference type="SAM" id="Coils"/>
    </source>
</evidence>
<dbReference type="PROSITE" id="PS50109">
    <property type="entry name" value="HIS_KIN"/>
    <property type="match status" value="1"/>
</dbReference>
<dbReference type="GO" id="GO:0000155">
    <property type="term" value="F:phosphorelay sensor kinase activity"/>
    <property type="evidence" value="ECO:0007669"/>
    <property type="project" value="InterPro"/>
</dbReference>
<dbReference type="InterPro" id="IPR035965">
    <property type="entry name" value="PAS-like_dom_sf"/>
</dbReference>